<feature type="compositionally biased region" description="Polar residues" evidence="1">
    <location>
        <begin position="467"/>
        <end position="478"/>
    </location>
</feature>
<feature type="compositionally biased region" description="Polar residues" evidence="1">
    <location>
        <begin position="583"/>
        <end position="602"/>
    </location>
</feature>
<sequence length="1046" mass="110230">MFSRVLTRNFFFRRGQQADGSAKHNKAAPRSRSASPERRDTKNVLQPSSQHVIAGDNAQIDAPQVNNEELASKPSAQSMNERVDEYDENSPARFKPYVDPDSRTETSLGDVDQSLVFRGCDHSLTPSVQDTTTSFILVNTSDNAVKPVEQDDESDDGEEQTFETPQLGSSQSEDMSLASVVNAAHKAVETPSLGSSAFGEALFPEPAAITVRLPPPSLIAEHVDVASEAVNSPVPDQTPSVSADDLSFEHEEAFLDMGPISLPTGLLSDITEEPSLSELSCKSPAIGSLGVPADAHKADLSFSSFGSSYANTHSADTSVVLPSEPRSTPTTPTRFQEVMQNILAEAVASRSPNWGGADVSNGLILPPPSIPPSLSTPATLGDIDHACSPVAGSTCTASVEDLPPPSGTLLSVSSPGMLQQDDAIIASTGGKAVVKLPDIPAPSTYADAMNLALQYPEMSKRLLQEPLASSSNCPTPAGSTAIPAPKKAAVSAPTRAAAAPADGKTKKNKGPAHSKERPNWARAIEDLKADIQQRPRGRSITVASTCIRDGPRNERPSNGEPTKDETPTSVPTSSAQPLADTSRPLQPSSQTGPVAINARSSQVKPVVPTKPPPSDASLEEPPVPGKGDSQSQSPEKRPVGLSKSSLKRERVAVWLPRVRSWVQQTSSVDQASPSAHNTPAGSLETSPAMAPLESSVPEVQPALTTQAHPLSSPEEQHVPSDAPAGDAKAPTVPRTTPTTSPLNPLAPVWEFKPHQRATTATFVQQPSHGTPFMNPPTAPASYSPLPHGIEADLERLRVMLHDSGLEDRRLSAAQSHQHRSIWGSPEHAQAAVHTNTVPHNIVVPMHARQNFQGPSAPQTNFAAPPVNAGRQRTQTHIPLSQRASWQGVPSRPGLTAPEQLASARGAPGFVSTANLPPPVPYLSMTMSGLSPLSQMASRAALDAQPVGPRPPGAPHNAHASLPPATRTRSGSVSLPMSQAVQFANAGRHPSRSPGDVYYSGSPPAPPGSGRPWPPANVPAAAPNTRFYGIETPLVVFDKHGWTVNNQ</sequence>
<gene>
    <name evidence="2" type="ORF">TRAPUB_10925</name>
</gene>
<evidence type="ECO:0000313" key="2">
    <source>
        <dbReference type="EMBL" id="OJT12524.1"/>
    </source>
</evidence>
<dbReference type="OrthoDB" id="2803273at2759"/>
<evidence type="ECO:0000256" key="1">
    <source>
        <dbReference type="SAM" id="MobiDB-lite"/>
    </source>
</evidence>
<feature type="compositionally biased region" description="Pro residues" evidence="1">
    <location>
        <begin position="1002"/>
        <end position="1016"/>
    </location>
</feature>
<name>A0A1M2VY41_TRAPU</name>
<organism evidence="2 3">
    <name type="scientific">Trametes pubescens</name>
    <name type="common">White-rot fungus</name>
    <dbReference type="NCBI Taxonomy" id="154538"/>
    <lineage>
        <taxon>Eukaryota</taxon>
        <taxon>Fungi</taxon>
        <taxon>Dikarya</taxon>
        <taxon>Basidiomycota</taxon>
        <taxon>Agaricomycotina</taxon>
        <taxon>Agaricomycetes</taxon>
        <taxon>Polyporales</taxon>
        <taxon>Polyporaceae</taxon>
        <taxon>Trametes</taxon>
    </lineage>
</organism>
<feature type="region of interest" description="Disordered" evidence="1">
    <location>
        <begin position="466"/>
        <end position="647"/>
    </location>
</feature>
<feature type="compositionally biased region" description="Basic and acidic residues" evidence="1">
    <location>
        <begin position="513"/>
        <end position="533"/>
    </location>
</feature>
<feature type="compositionally biased region" description="Polar residues" evidence="1">
    <location>
        <begin position="162"/>
        <end position="174"/>
    </location>
</feature>
<evidence type="ECO:0000313" key="3">
    <source>
        <dbReference type="Proteomes" id="UP000184267"/>
    </source>
</evidence>
<feature type="region of interest" description="Disordered" evidence="1">
    <location>
        <begin position="16"/>
        <end position="106"/>
    </location>
</feature>
<comment type="caution">
    <text evidence="2">The sequence shown here is derived from an EMBL/GenBank/DDBJ whole genome shotgun (WGS) entry which is preliminary data.</text>
</comment>
<proteinExistence type="predicted"/>
<feature type="compositionally biased region" description="Acidic residues" evidence="1">
    <location>
        <begin position="150"/>
        <end position="161"/>
    </location>
</feature>
<feature type="region of interest" description="Disordered" evidence="1">
    <location>
        <begin position="935"/>
        <end position="1016"/>
    </location>
</feature>
<feature type="region of interest" description="Disordered" evidence="1">
    <location>
        <begin position="706"/>
        <end position="743"/>
    </location>
</feature>
<feature type="region of interest" description="Disordered" evidence="1">
    <location>
        <begin position="664"/>
        <end position="688"/>
    </location>
</feature>
<feature type="compositionally biased region" description="Polar residues" evidence="1">
    <location>
        <begin position="64"/>
        <end position="80"/>
    </location>
</feature>
<dbReference type="OMA" id="NTVPHNI"/>
<dbReference type="EMBL" id="MNAD01000480">
    <property type="protein sequence ID" value="OJT12524.1"/>
    <property type="molecule type" value="Genomic_DNA"/>
</dbReference>
<feature type="compositionally biased region" description="Polar residues" evidence="1">
    <location>
        <begin position="664"/>
        <end position="685"/>
    </location>
</feature>
<reference evidence="2 3" key="1">
    <citation type="submission" date="2016-10" db="EMBL/GenBank/DDBJ databases">
        <title>Genome sequence of the basidiomycete white-rot fungus Trametes pubescens.</title>
        <authorList>
            <person name="Makela M.R."/>
            <person name="Granchi Z."/>
            <person name="Peng M."/>
            <person name="De Vries R.P."/>
            <person name="Grigoriev I."/>
            <person name="Riley R."/>
            <person name="Hilden K."/>
        </authorList>
    </citation>
    <scope>NUCLEOTIDE SEQUENCE [LARGE SCALE GENOMIC DNA]</scope>
    <source>
        <strain evidence="2 3">FBCC735</strain>
    </source>
</reference>
<feature type="compositionally biased region" description="Polar residues" evidence="1">
    <location>
        <begin position="567"/>
        <end position="576"/>
    </location>
</feature>
<feature type="compositionally biased region" description="Polar residues" evidence="1">
    <location>
        <begin position="966"/>
        <end position="981"/>
    </location>
</feature>
<feature type="region of interest" description="Disordered" evidence="1">
    <location>
        <begin position="143"/>
        <end position="176"/>
    </location>
</feature>
<dbReference type="AlphaFoldDB" id="A0A1M2VY41"/>
<protein>
    <submittedName>
        <fullName evidence="2">Uncharacterized protein</fullName>
    </submittedName>
</protein>
<accession>A0A1M2VY41</accession>
<keyword evidence="3" id="KW-1185">Reference proteome</keyword>
<dbReference type="Proteomes" id="UP000184267">
    <property type="component" value="Unassembled WGS sequence"/>
</dbReference>
<feature type="compositionally biased region" description="Low complexity" evidence="1">
    <location>
        <begin position="486"/>
        <end position="502"/>
    </location>
</feature>
<feature type="compositionally biased region" description="Basic and acidic residues" evidence="1">
    <location>
        <begin position="549"/>
        <end position="566"/>
    </location>
</feature>
<feature type="compositionally biased region" description="Low complexity" evidence="1">
    <location>
        <begin position="730"/>
        <end position="741"/>
    </location>
</feature>